<dbReference type="InterPro" id="IPR029039">
    <property type="entry name" value="Flavoprotein-like_sf"/>
</dbReference>
<dbReference type="SUPFAM" id="SSF52218">
    <property type="entry name" value="Flavoproteins"/>
    <property type="match status" value="1"/>
</dbReference>
<evidence type="ECO:0000259" key="3">
    <source>
        <dbReference type="Pfam" id="PF02525"/>
    </source>
</evidence>
<evidence type="ECO:0000256" key="2">
    <source>
        <dbReference type="ARBA" id="ARBA00023002"/>
    </source>
</evidence>
<dbReference type="RefSeq" id="WP_108174483.1">
    <property type="nucleotide sequence ID" value="NZ_JAIESU010000045.1"/>
</dbReference>
<gene>
    <name evidence="4" type="ORF">C8P69_101740</name>
</gene>
<dbReference type="Proteomes" id="UP000241808">
    <property type="component" value="Unassembled WGS sequence"/>
</dbReference>
<dbReference type="Gene3D" id="3.40.50.360">
    <property type="match status" value="1"/>
</dbReference>
<evidence type="ECO:0000313" key="5">
    <source>
        <dbReference type="Proteomes" id="UP000241808"/>
    </source>
</evidence>
<comment type="caution">
    <text evidence="4">The sequence shown here is derived from an EMBL/GenBank/DDBJ whole genome shotgun (WGS) entry which is preliminary data.</text>
</comment>
<protein>
    <submittedName>
        <fullName evidence="4">Putative NADPH-quinone reductase</fullName>
    </submittedName>
</protein>
<name>A0A2T4ZJA6_9HYPH</name>
<dbReference type="GO" id="GO:0005829">
    <property type="term" value="C:cytosol"/>
    <property type="evidence" value="ECO:0007669"/>
    <property type="project" value="TreeGrafter"/>
</dbReference>
<dbReference type="PANTHER" id="PTHR10204:SF34">
    <property type="entry name" value="NAD(P)H DEHYDROGENASE [QUINONE] 1 ISOFORM 1"/>
    <property type="match status" value="1"/>
</dbReference>
<organism evidence="4 5">
    <name type="scientific">Phreatobacter oligotrophus</name>
    <dbReference type="NCBI Taxonomy" id="1122261"/>
    <lineage>
        <taxon>Bacteria</taxon>
        <taxon>Pseudomonadati</taxon>
        <taxon>Pseudomonadota</taxon>
        <taxon>Alphaproteobacteria</taxon>
        <taxon>Hyphomicrobiales</taxon>
        <taxon>Phreatobacteraceae</taxon>
        <taxon>Phreatobacter</taxon>
    </lineage>
</organism>
<dbReference type="PANTHER" id="PTHR10204">
    <property type="entry name" value="NAD P H OXIDOREDUCTASE-RELATED"/>
    <property type="match status" value="1"/>
</dbReference>
<evidence type="ECO:0000256" key="1">
    <source>
        <dbReference type="ARBA" id="ARBA00006252"/>
    </source>
</evidence>
<accession>A0A2T4ZJA6</accession>
<dbReference type="AlphaFoldDB" id="A0A2T4ZJA6"/>
<dbReference type="GO" id="GO:0003955">
    <property type="term" value="F:NAD(P)H dehydrogenase (quinone) activity"/>
    <property type="evidence" value="ECO:0007669"/>
    <property type="project" value="TreeGrafter"/>
</dbReference>
<dbReference type="OrthoDB" id="9798454at2"/>
<dbReference type="InterPro" id="IPR003680">
    <property type="entry name" value="Flavodoxin_fold"/>
</dbReference>
<dbReference type="EMBL" id="PZZL01000001">
    <property type="protein sequence ID" value="PTM62063.1"/>
    <property type="molecule type" value="Genomic_DNA"/>
</dbReference>
<proteinExistence type="inferred from homology"/>
<keyword evidence="5" id="KW-1185">Reference proteome</keyword>
<dbReference type="Pfam" id="PF02525">
    <property type="entry name" value="Flavodoxin_2"/>
    <property type="match status" value="1"/>
</dbReference>
<comment type="similarity">
    <text evidence="1">Belongs to the NAD(P)H dehydrogenase (quinone) family.</text>
</comment>
<keyword evidence="2" id="KW-0560">Oxidoreductase</keyword>
<sequence>MRMLVVYCHPCPESFTAAVRDRALAALAAAGHETRLIDLHGEGFNPVMDAQERRDYHTQGLNEAPVAAHLDALRWAEGLLFVYPTWWYGLPAMLKGWLDRVWVPHATFTMPSGGKPIGRVLTQIRFIGAVSTLGSPWWWWRLVMAEPGRRTLLRGLRPLVNPRCRTLWLALHQMDTAGDAERRAFLDKVEARLKALR</sequence>
<feature type="domain" description="Flavodoxin-like fold" evidence="3">
    <location>
        <begin position="1"/>
        <end position="131"/>
    </location>
</feature>
<evidence type="ECO:0000313" key="4">
    <source>
        <dbReference type="EMBL" id="PTM62063.1"/>
    </source>
</evidence>
<reference evidence="4 5" key="1">
    <citation type="submission" date="2018-04" db="EMBL/GenBank/DDBJ databases">
        <title>Genomic Encyclopedia of Archaeal and Bacterial Type Strains, Phase II (KMG-II): from individual species to whole genera.</title>
        <authorList>
            <person name="Goeker M."/>
        </authorList>
    </citation>
    <scope>NUCLEOTIDE SEQUENCE [LARGE SCALE GENOMIC DNA]</scope>
    <source>
        <strain evidence="4 5">DSM 25521</strain>
    </source>
</reference>
<dbReference type="InterPro" id="IPR051545">
    <property type="entry name" value="NAD(P)H_dehydrogenase_qn"/>
</dbReference>